<evidence type="ECO:0000313" key="2">
    <source>
        <dbReference type="Proteomes" id="UP000191055"/>
    </source>
</evidence>
<evidence type="ECO:0000313" key="1">
    <source>
        <dbReference type="EMBL" id="SKC23484.1"/>
    </source>
</evidence>
<proteinExistence type="predicted"/>
<dbReference type="Proteomes" id="UP000191055">
    <property type="component" value="Unassembled WGS sequence"/>
</dbReference>
<protein>
    <submittedName>
        <fullName evidence="1">Uncharacterized protein</fullName>
    </submittedName>
</protein>
<gene>
    <name evidence="1" type="ORF">SAMN03080601_02758</name>
</gene>
<dbReference type="EMBL" id="FUYV01000017">
    <property type="protein sequence ID" value="SKC23484.1"/>
    <property type="molecule type" value="Genomic_DNA"/>
</dbReference>
<reference evidence="1 2" key="1">
    <citation type="submission" date="2017-02" db="EMBL/GenBank/DDBJ databases">
        <authorList>
            <person name="Peterson S.W."/>
        </authorList>
    </citation>
    <scope>NUCLEOTIDE SEQUENCE [LARGE SCALE GENOMIC DNA]</scope>
    <source>
        <strain evidence="1 2">DSM 24412</strain>
    </source>
</reference>
<keyword evidence="2" id="KW-1185">Reference proteome</keyword>
<dbReference type="STRING" id="889453.SAMN03080601_02758"/>
<dbReference type="AlphaFoldDB" id="A0A1T5HS09"/>
<accession>A0A1T5HS09</accession>
<organism evidence="1 2">
    <name type="scientific">Alkalitalea saponilacus</name>
    <dbReference type="NCBI Taxonomy" id="889453"/>
    <lineage>
        <taxon>Bacteria</taxon>
        <taxon>Pseudomonadati</taxon>
        <taxon>Bacteroidota</taxon>
        <taxon>Bacteroidia</taxon>
        <taxon>Marinilabiliales</taxon>
        <taxon>Marinilabiliaceae</taxon>
        <taxon>Alkalitalea</taxon>
    </lineage>
</organism>
<sequence>MLLFIKFIHQKDGIVNLLQYNCFIIHKKTPMKPLEESILSAMDYIK</sequence>
<name>A0A1T5HS09_9BACT</name>